<dbReference type="RefSeq" id="WP_007311869.1">
    <property type="nucleotide sequence ID" value="NZ_AESD01000595.1"/>
</dbReference>
<dbReference type="Proteomes" id="UP000003477">
    <property type="component" value="Unassembled WGS sequence"/>
</dbReference>
<dbReference type="GeneID" id="88767379"/>
<dbReference type="AlphaFoldDB" id="G5J8W9"/>
<dbReference type="PATRIC" id="fig|423471.3.peg.3644"/>
<dbReference type="EMBL" id="AESD01000595">
    <property type="protein sequence ID" value="EHJ11354.1"/>
    <property type="molecule type" value="Genomic_DNA"/>
</dbReference>
<gene>
    <name evidence="1" type="ORF">CWATWH0003_3889</name>
</gene>
<evidence type="ECO:0000313" key="1">
    <source>
        <dbReference type="EMBL" id="EHJ11354.1"/>
    </source>
</evidence>
<sequence>MLTLEQEAINENTSPERLEELAGIPELAHLVAGNVNTPIDTLIKLSQSDHRENVLKALARNPSVPGEILLDLGVGFPEELAKNPIVNLWLLEDHNPLLTVSPGTLFNLLDIAKNLKTPQELLSILSLNSSFLIQGALVNNPNTPLEALENLVKNPDLWILNAVGKHPNADSKLRQSITKK</sequence>
<name>G5J8W9_CROWT</name>
<accession>G5J8W9</accession>
<organism evidence="1 2">
    <name type="scientific">Crocosphaera watsonii WH 0003</name>
    <dbReference type="NCBI Taxonomy" id="423471"/>
    <lineage>
        <taxon>Bacteria</taxon>
        <taxon>Bacillati</taxon>
        <taxon>Cyanobacteriota</taxon>
        <taxon>Cyanophyceae</taxon>
        <taxon>Oscillatoriophycideae</taxon>
        <taxon>Chroococcales</taxon>
        <taxon>Aphanothecaceae</taxon>
        <taxon>Crocosphaera</taxon>
    </lineage>
</organism>
<evidence type="ECO:0000313" key="2">
    <source>
        <dbReference type="Proteomes" id="UP000003477"/>
    </source>
</evidence>
<dbReference type="Gene3D" id="1.25.10.10">
    <property type="entry name" value="Leucine-rich Repeat Variant"/>
    <property type="match status" value="1"/>
</dbReference>
<reference evidence="1 2" key="1">
    <citation type="journal article" date="2011" name="Front. Microbiol.">
        <title>Two Strains of Crocosphaera watsonii with Highly Conserved Genomes are Distinguished by Strain-Specific Features.</title>
        <authorList>
            <person name="Bench S.R."/>
            <person name="Ilikchyan I.N."/>
            <person name="Tripp H.J."/>
            <person name="Zehr J.P."/>
        </authorList>
    </citation>
    <scope>NUCLEOTIDE SEQUENCE [LARGE SCALE GENOMIC DNA]</scope>
    <source>
        <strain evidence="1 2">WH 0003</strain>
    </source>
</reference>
<proteinExistence type="predicted"/>
<dbReference type="InterPro" id="IPR011989">
    <property type="entry name" value="ARM-like"/>
</dbReference>
<protein>
    <submittedName>
        <fullName evidence="1">Leucine rich repeat variant</fullName>
    </submittedName>
</protein>
<comment type="caution">
    <text evidence="1">The sequence shown here is derived from an EMBL/GenBank/DDBJ whole genome shotgun (WGS) entry which is preliminary data.</text>
</comment>